<name>A0AAE9E5S2_CAEBR</name>
<reference evidence="8 9" key="1">
    <citation type="submission" date="2022-04" db="EMBL/GenBank/DDBJ databases">
        <title>Chromosome-level reference genomes for two strains of Caenorhabditis briggsae: an improved platform for comparative genomics.</title>
        <authorList>
            <person name="Stevens L."/>
            <person name="Andersen E."/>
        </authorList>
    </citation>
    <scope>NUCLEOTIDE SEQUENCE [LARGE SCALE GENOMIC DNA]</scope>
    <source>
        <strain evidence="8">VX34</strain>
        <tissue evidence="8">Whole-organism</tissue>
    </source>
</reference>
<organism evidence="8 9">
    <name type="scientific">Caenorhabditis briggsae</name>
    <dbReference type="NCBI Taxonomy" id="6238"/>
    <lineage>
        <taxon>Eukaryota</taxon>
        <taxon>Metazoa</taxon>
        <taxon>Ecdysozoa</taxon>
        <taxon>Nematoda</taxon>
        <taxon>Chromadorea</taxon>
        <taxon>Rhabditida</taxon>
        <taxon>Rhabditina</taxon>
        <taxon>Rhabditomorpha</taxon>
        <taxon>Rhabditoidea</taxon>
        <taxon>Rhabditidae</taxon>
        <taxon>Peloderinae</taxon>
        <taxon>Caenorhabditis</taxon>
    </lineage>
</organism>
<dbReference type="InterPro" id="IPR053066">
    <property type="entry name" value="ADGR_G7"/>
</dbReference>
<dbReference type="Proteomes" id="UP000829354">
    <property type="component" value="Chromosome II"/>
</dbReference>
<feature type="region of interest" description="Disordered" evidence="5">
    <location>
        <begin position="516"/>
        <end position="541"/>
    </location>
</feature>
<dbReference type="GO" id="GO:0016020">
    <property type="term" value="C:membrane"/>
    <property type="evidence" value="ECO:0007669"/>
    <property type="project" value="UniProtKB-SubCell"/>
</dbReference>
<comment type="subcellular location">
    <subcellularLocation>
        <location evidence="1">Membrane</location>
    </subcellularLocation>
</comment>
<evidence type="ECO:0000256" key="6">
    <source>
        <dbReference type="SAM" id="Phobius"/>
    </source>
</evidence>
<feature type="chain" id="PRO_5042063080" description="GPS domain-containing protein" evidence="7">
    <location>
        <begin position="26"/>
        <end position="857"/>
    </location>
</feature>
<sequence>MSYFSHRQIVCILLILGIFGPSTVAAITYTFRFQENDLNNFFLIYYLNVQIDIGFMDDGTALFTTSVLNVSPFHFSMFVNGRNCGIINLRCQFTIQPNQQLNIVVNKIDMESNLLSFLYKGGSQSPDVYINGCSETIKTGLCAFGSQLSTDTQGNDYDDSICVCHGILSSCIMTSNDSCIANHPFWNYQPTTSMDATSTTRFLTTTTAPTSTTVIPTTTTVLPNTTLVQTTTKLPTTKLTTTTASTSTTMTTKTTTPLQTTTPILQTIKTTTRLKTTTTRTTTSMPTTTTSSTSTTVKNSTNATSSMTSSTTTSSPPTTTTTPDAFVPTLKNLSDSGVGPNNVSTVLNETLTYSKMGPNLNSTQVMEISTILVNAANVPGLTTENSYQILHNLDNMLYVDPTTMYQSGNSAQRVLNSLGTMVDNTMDQRIEYLEGTNLGFSSKKINCQNLSQDDGLLDLGSKFELINSTDSLGKWHSILVPLSDLCSTQALSHVFFTIYRDTSLFVGQQQYRSYTGTNHPISSGQAETYTPPPQYRRSGWDEEDSEIMNVTSREFFVTNLRAIIWCVKVQLVIKSEETVAPRAFSHFLTLADACLRLRAACRPLADRLPTACRPLADRLPTASRPLVDHLSTFADVCPMLTNACRRPPKLADAFRRYPNIRRRPPTLANACRRFPSIRRRLPTLPDACQCLPTLADAFRCLPTLADISMSSMKQYFSETVPLSPCARQTSLPSTPVMSATVLNNGVAVSISSTSDAPMALLRFNVSTLLRPLHGSLKVTWWDVGRRQWADNRECEIITDSDGILEARCTHLTDFAIIVDAALNDPNVCDNALITLGYVVNGLSIFSLVFLTFFSLAA</sequence>
<keyword evidence="3 6" id="KW-1133">Transmembrane helix</keyword>
<evidence type="ECO:0008006" key="10">
    <source>
        <dbReference type="Google" id="ProtNLM"/>
    </source>
</evidence>
<gene>
    <name evidence="8" type="ORF">L5515_013202</name>
</gene>
<keyword evidence="9" id="KW-1185">Reference proteome</keyword>
<dbReference type="EMBL" id="CP092621">
    <property type="protein sequence ID" value="UMM16006.1"/>
    <property type="molecule type" value="Genomic_DNA"/>
</dbReference>
<evidence type="ECO:0000256" key="4">
    <source>
        <dbReference type="ARBA" id="ARBA00023136"/>
    </source>
</evidence>
<feature type="compositionally biased region" description="Polar residues" evidence="5">
    <location>
        <begin position="516"/>
        <end position="528"/>
    </location>
</feature>
<dbReference type="PANTHER" id="PTHR47767">
    <property type="entry name" value="ADHESION G PROTEIN-COUPLED RECEPTOR G7"/>
    <property type="match status" value="1"/>
</dbReference>
<feature type="transmembrane region" description="Helical" evidence="6">
    <location>
        <begin position="835"/>
        <end position="856"/>
    </location>
</feature>
<feature type="region of interest" description="Disordered" evidence="5">
    <location>
        <begin position="273"/>
        <end position="322"/>
    </location>
</feature>
<evidence type="ECO:0000256" key="1">
    <source>
        <dbReference type="ARBA" id="ARBA00004370"/>
    </source>
</evidence>
<evidence type="ECO:0000256" key="7">
    <source>
        <dbReference type="SAM" id="SignalP"/>
    </source>
</evidence>
<feature type="signal peptide" evidence="7">
    <location>
        <begin position="1"/>
        <end position="25"/>
    </location>
</feature>
<evidence type="ECO:0000313" key="8">
    <source>
        <dbReference type="EMBL" id="UMM16006.1"/>
    </source>
</evidence>
<dbReference type="AlphaFoldDB" id="A0AAE9E5S2"/>
<dbReference type="SMART" id="SM00303">
    <property type="entry name" value="GPS"/>
    <property type="match status" value="1"/>
</dbReference>
<accession>A0AAE9E5S2</accession>
<evidence type="ECO:0000256" key="3">
    <source>
        <dbReference type="ARBA" id="ARBA00022989"/>
    </source>
</evidence>
<evidence type="ECO:0000256" key="5">
    <source>
        <dbReference type="SAM" id="MobiDB-lite"/>
    </source>
</evidence>
<evidence type="ECO:0000256" key="2">
    <source>
        <dbReference type="ARBA" id="ARBA00022692"/>
    </source>
</evidence>
<keyword evidence="4 6" id="KW-0472">Membrane</keyword>
<keyword evidence="2 6" id="KW-0812">Transmembrane</keyword>
<dbReference type="InterPro" id="IPR000203">
    <property type="entry name" value="GPS"/>
</dbReference>
<proteinExistence type="predicted"/>
<evidence type="ECO:0000313" key="9">
    <source>
        <dbReference type="Proteomes" id="UP000829354"/>
    </source>
</evidence>
<keyword evidence="7" id="KW-0732">Signal</keyword>
<protein>
    <recommendedName>
        <fullName evidence="10">GPS domain-containing protein</fullName>
    </recommendedName>
</protein>